<dbReference type="KEGG" id="bpro:PMF13cell1_00646"/>
<gene>
    <name evidence="1" type="ORF">PMF13cell1_00646</name>
</gene>
<accession>A0A4P6LVN4</accession>
<evidence type="ECO:0000313" key="2">
    <source>
        <dbReference type="Proteomes" id="UP000289794"/>
    </source>
</evidence>
<organism evidence="1 2">
    <name type="scientific">Blautia producta</name>
    <dbReference type="NCBI Taxonomy" id="33035"/>
    <lineage>
        <taxon>Bacteria</taxon>
        <taxon>Bacillati</taxon>
        <taxon>Bacillota</taxon>
        <taxon>Clostridia</taxon>
        <taxon>Lachnospirales</taxon>
        <taxon>Lachnospiraceae</taxon>
        <taxon>Blautia</taxon>
    </lineage>
</organism>
<evidence type="ECO:0008006" key="3">
    <source>
        <dbReference type="Google" id="ProtNLM"/>
    </source>
</evidence>
<proteinExistence type="predicted"/>
<sequence length="44" mass="5086">MKSGYRILSTGTMYKRFKKDLESSYGAQTAERIWCGAGKNWMSF</sequence>
<dbReference type="Proteomes" id="UP000289794">
    <property type="component" value="Chromosome"/>
</dbReference>
<name>A0A4P6LVN4_9FIRM</name>
<dbReference type="AlphaFoldDB" id="A0A4P6LVN4"/>
<protein>
    <recommendedName>
        <fullName evidence="3">Transposase</fullName>
    </recommendedName>
</protein>
<evidence type="ECO:0000313" key="1">
    <source>
        <dbReference type="EMBL" id="QBE95143.1"/>
    </source>
</evidence>
<reference evidence="1 2" key="1">
    <citation type="submission" date="2019-01" db="EMBL/GenBank/DDBJ databases">
        <title>PMF-metabolizing Aryl O-demethylase.</title>
        <authorList>
            <person name="Kim M."/>
        </authorList>
    </citation>
    <scope>NUCLEOTIDE SEQUENCE [LARGE SCALE GENOMIC DNA]</scope>
    <source>
        <strain evidence="1 2">PMF1</strain>
    </source>
</reference>
<dbReference type="EMBL" id="CP035945">
    <property type="protein sequence ID" value="QBE95143.1"/>
    <property type="molecule type" value="Genomic_DNA"/>
</dbReference>